<reference evidence="7 8" key="1">
    <citation type="submission" date="2023-11" db="EMBL/GenBank/DDBJ databases">
        <title>Draft genome of Azohydromonas lata strain H1 (DSM1123), a polyhydroxyalkanoate producer.</title>
        <authorList>
            <person name="Traversa D."/>
            <person name="D'Addabbo P."/>
            <person name="Pazzani C."/>
            <person name="Manzari C."/>
            <person name="Chiara M."/>
            <person name="Scrascia M."/>
        </authorList>
    </citation>
    <scope>NUCLEOTIDE SEQUENCE [LARGE SCALE GENOMIC DNA]</scope>
    <source>
        <strain evidence="7 8">H1</strain>
    </source>
</reference>
<accession>A0ABU5IHT5</accession>
<gene>
    <name evidence="7" type="ORF">SM757_19285</name>
</gene>
<dbReference type="InterPro" id="IPR036388">
    <property type="entry name" value="WH-like_DNA-bd_sf"/>
</dbReference>
<evidence type="ECO:0000259" key="6">
    <source>
        <dbReference type="PROSITE" id="PS50931"/>
    </source>
</evidence>
<dbReference type="SUPFAM" id="SSF46785">
    <property type="entry name" value="Winged helix' DNA-binding domain"/>
    <property type="match status" value="1"/>
</dbReference>
<dbReference type="InterPro" id="IPR036390">
    <property type="entry name" value="WH_DNA-bd_sf"/>
</dbReference>
<evidence type="ECO:0000256" key="5">
    <source>
        <dbReference type="ARBA" id="ARBA00023163"/>
    </source>
</evidence>
<keyword evidence="3" id="KW-0238">DNA-binding</keyword>
<keyword evidence="2" id="KW-0805">Transcription regulation</keyword>
<evidence type="ECO:0000256" key="3">
    <source>
        <dbReference type="ARBA" id="ARBA00023125"/>
    </source>
</evidence>
<comment type="similarity">
    <text evidence="1">Belongs to the LysR transcriptional regulatory family.</text>
</comment>
<dbReference type="PANTHER" id="PTHR30293">
    <property type="entry name" value="TRANSCRIPTIONAL REGULATORY PROTEIN NAC-RELATED"/>
    <property type="match status" value="1"/>
</dbReference>
<dbReference type="EMBL" id="JAXOJX010000033">
    <property type="protein sequence ID" value="MDZ5458727.1"/>
    <property type="molecule type" value="Genomic_DNA"/>
</dbReference>
<dbReference type="InterPro" id="IPR005119">
    <property type="entry name" value="LysR_subst-bd"/>
</dbReference>
<evidence type="ECO:0000256" key="1">
    <source>
        <dbReference type="ARBA" id="ARBA00009437"/>
    </source>
</evidence>
<evidence type="ECO:0000256" key="2">
    <source>
        <dbReference type="ARBA" id="ARBA00023015"/>
    </source>
</evidence>
<dbReference type="Gene3D" id="3.40.190.290">
    <property type="match status" value="1"/>
</dbReference>
<dbReference type="SUPFAM" id="SSF53850">
    <property type="entry name" value="Periplasmic binding protein-like II"/>
    <property type="match status" value="1"/>
</dbReference>
<dbReference type="Pfam" id="PF00126">
    <property type="entry name" value="HTH_1"/>
    <property type="match status" value="1"/>
</dbReference>
<keyword evidence="5" id="KW-0804">Transcription</keyword>
<dbReference type="RefSeq" id="WP_066331016.1">
    <property type="nucleotide sequence ID" value="NZ_JAXOJX010000033.1"/>
</dbReference>
<dbReference type="InterPro" id="IPR000847">
    <property type="entry name" value="LysR_HTH_N"/>
</dbReference>
<dbReference type="Gene3D" id="1.10.10.10">
    <property type="entry name" value="Winged helix-like DNA-binding domain superfamily/Winged helix DNA-binding domain"/>
    <property type="match status" value="1"/>
</dbReference>
<comment type="caution">
    <text evidence="7">The sequence shown here is derived from an EMBL/GenBank/DDBJ whole genome shotgun (WGS) entry which is preliminary data.</text>
</comment>
<evidence type="ECO:0000313" key="8">
    <source>
        <dbReference type="Proteomes" id="UP001293718"/>
    </source>
</evidence>
<evidence type="ECO:0000256" key="4">
    <source>
        <dbReference type="ARBA" id="ARBA00023159"/>
    </source>
</evidence>
<protein>
    <submittedName>
        <fullName evidence="7">LysR family transcriptional regulator</fullName>
    </submittedName>
</protein>
<dbReference type="PROSITE" id="PS50931">
    <property type="entry name" value="HTH_LYSR"/>
    <property type="match status" value="1"/>
</dbReference>
<keyword evidence="8" id="KW-1185">Reference proteome</keyword>
<feature type="domain" description="HTH lysR-type" evidence="6">
    <location>
        <begin position="5"/>
        <end position="62"/>
    </location>
</feature>
<dbReference type="PANTHER" id="PTHR30293:SF2">
    <property type="entry name" value="TRANSCRIPTIONAL ACTIVATOR PROTEIN NHAR"/>
    <property type="match status" value="1"/>
</dbReference>
<proteinExistence type="inferred from homology"/>
<dbReference type="Proteomes" id="UP001293718">
    <property type="component" value="Unassembled WGS sequence"/>
</dbReference>
<dbReference type="Pfam" id="PF03466">
    <property type="entry name" value="LysR_substrate"/>
    <property type="match status" value="1"/>
</dbReference>
<organism evidence="7 8">
    <name type="scientific">Azohydromonas lata</name>
    <dbReference type="NCBI Taxonomy" id="45677"/>
    <lineage>
        <taxon>Bacteria</taxon>
        <taxon>Pseudomonadati</taxon>
        <taxon>Pseudomonadota</taxon>
        <taxon>Betaproteobacteria</taxon>
        <taxon>Burkholderiales</taxon>
        <taxon>Sphaerotilaceae</taxon>
        <taxon>Azohydromonas</taxon>
    </lineage>
</organism>
<sequence>MGPDFSYRHLHYFWVVAQEGGMARGAARLGVAVQTVSAQVRELERALGHTLLRPEGRGLALTDAGQAALRQADQIFALGEQLPAVVQEAAGSPVVRLTVGLCDGLPKLMVHRLLMPVLAQADLRLLCHDGEFEELLAALALHKLDLVLADHPAPPHPGLRIQAHPLSRSAIAWYATPALQAAARDGFPQSLARLPVLLPTGHAAMRATLERWFEQVGVRPRVAGEFEDSALLKTFGAAGLGVFPAVELVDEDLRRHYGVECVGRCDEAEQRFYAFCSERKVQHPLVQRVLAAAAG</sequence>
<evidence type="ECO:0000313" key="7">
    <source>
        <dbReference type="EMBL" id="MDZ5458727.1"/>
    </source>
</evidence>
<name>A0ABU5IHT5_9BURK</name>
<keyword evidence="4" id="KW-0010">Activator</keyword>